<comment type="caution">
    <text evidence="3">The sequence shown here is derived from an EMBL/GenBank/DDBJ whole genome shotgun (WGS) entry which is preliminary data.</text>
</comment>
<dbReference type="InterPro" id="IPR050231">
    <property type="entry name" value="Iron_ascorbate_oxido_reductase"/>
</dbReference>
<gene>
    <name evidence="3" type="ORF">LTR84_004776</name>
</gene>
<sequence length="320" mass="35289">MGDQEPFSALPPQGPPPLLSGSQLLDLARQGWLEIALPDSLAAAIPCLFRDSDSFFANPTSVKKKSFPQKQKTEFGYYEVENEKEYVTFRCRTATSSGPEADVQVHESIARASAENLKSATANIWSEGGRMLHRILCDIARASELDIGVWDSILEDTLEMPSSEQEMSYTLMRVFHYLPAMGKADMHSDLGLLTLCIGDRRGLQVCDVVNSSENDLKWIDASEGTKTAIVLVGQTLKMLSDGALNAGVHRVAGNPEGRRSIVYALRHSSKNVIDLGRFGREGRIRPDELYKVMGVGRVNINAVRDTRDKQREALGYKGQG</sequence>
<name>A0AAV9NQE1_9EURO</name>
<dbReference type="InterPro" id="IPR027443">
    <property type="entry name" value="IPNS-like_sf"/>
</dbReference>
<dbReference type="Proteomes" id="UP001358417">
    <property type="component" value="Unassembled WGS sequence"/>
</dbReference>
<evidence type="ECO:0000313" key="3">
    <source>
        <dbReference type="EMBL" id="KAK5062702.1"/>
    </source>
</evidence>
<organism evidence="3 4">
    <name type="scientific">Exophiala bonariae</name>
    <dbReference type="NCBI Taxonomy" id="1690606"/>
    <lineage>
        <taxon>Eukaryota</taxon>
        <taxon>Fungi</taxon>
        <taxon>Dikarya</taxon>
        <taxon>Ascomycota</taxon>
        <taxon>Pezizomycotina</taxon>
        <taxon>Eurotiomycetes</taxon>
        <taxon>Chaetothyriomycetidae</taxon>
        <taxon>Chaetothyriales</taxon>
        <taxon>Herpotrichiellaceae</taxon>
        <taxon>Exophiala</taxon>
    </lineage>
</organism>
<evidence type="ECO:0000256" key="1">
    <source>
        <dbReference type="ARBA" id="ARBA00008056"/>
    </source>
</evidence>
<dbReference type="RefSeq" id="XP_064710974.1">
    <property type="nucleotide sequence ID" value="XM_064848350.1"/>
</dbReference>
<dbReference type="Pfam" id="PF03171">
    <property type="entry name" value="2OG-FeII_Oxy"/>
    <property type="match status" value="1"/>
</dbReference>
<dbReference type="Gene3D" id="2.60.120.330">
    <property type="entry name" value="B-lactam Antibiotic, Isopenicillin N Synthase, Chain"/>
    <property type="match status" value="1"/>
</dbReference>
<feature type="domain" description="Isopenicillin N synthase-like Fe(2+) 2OG dioxygenase" evidence="2">
    <location>
        <begin position="174"/>
        <end position="265"/>
    </location>
</feature>
<dbReference type="AlphaFoldDB" id="A0AAV9NQE1"/>
<keyword evidence="4" id="KW-1185">Reference proteome</keyword>
<evidence type="ECO:0000259" key="2">
    <source>
        <dbReference type="Pfam" id="PF03171"/>
    </source>
</evidence>
<proteinExistence type="inferred from homology"/>
<protein>
    <recommendedName>
        <fullName evidence="2">Isopenicillin N synthase-like Fe(2+) 2OG dioxygenase domain-containing protein</fullName>
    </recommendedName>
</protein>
<dbReference type="InterPro" id="IPR044861">
    <property type="entry name" value="IPNS-like_FE2OG_OXY"/>
</dbReference>
<comment type="similarity">
    <text evidence="1">Belongs to the iron/ascorbate-dependent oxidoreductase family.</text>
</comment>
<dbReference type="EMBL" id="JAVRRD010000002">
    <property type="protein sequence ID" value="KAK5062702.1"/>
    <property type="molecule type" value="Genomic_DNA"/>
</dbReference>
<dbReference type="SUPFAM" id="SSF51197">
    <property type="entry name" value="Clavaminate synthase-like"/>
    <property type="match status" value="1"/>
</dbReference>
<dbReference type="GeneID" id="89972954"/>
<dbReference type="PANTHER" id="PTHR47990">
    <property type="entry name" value="2-OXOGLUTARATE (2OG) AND FE(II)-DEPENDENT OXYGENASE SUPERFAMILY PROTEIN-RELATED"/>
    <property type="match status" value="1"/>
</dbReference>
<evidence type="ECO:0000313" key="4">
    <source>
        <dbReference type="Proteomes" id="UP001358417"/>
    </source>
</evidence>
<accession>A0AAV9NQE1</accession>
<reference evidence="3 4" key="1">
    <citation type="submission" date="2023-08" db="EMBL/GenBank/DDBJ databases">
        <title>Black Yeasts Isolated from many extreme environments.</title>
        <authorList>
            <person name="Coleine C."/>
            <person name="Stajich J.E."/>
            <person name="Selbmann L."/>
        </authorList>
    </citation>
    <scope>NUCLEOTIDE SEQUENCE [LARGE SCALE GENOMIC DNA]</scope>
    <source>
        <strain evidence="3 4">CCFEE 5792</strain>
    </source>
</reference>